<evidence type="ECO:0008006" key="6">
    <source>
        <dbReference type="Google" id="ProtNLM"/>
    </source>
</evidence>
<gene>
    <name evidence="2" type="ORF">BRX40_20330</name>
    <name evidence="3" type="ORF">CA257_02915</name>
</gene>
<reference evidence="3 5" key="3">
    <citation type="submission" date="2018-07" db="EMBL/GenBank/DDBJ databases">
        <title>Genomic and Epidemiologic Investigation of an Indolent Hospital Outbreak.</title>
        <authorList>
            <person name="Johnson R.C."/>
            <person name="Deming C."/>
            <person name="Conlan S."/>
            <person name="Zellmer C.J."/>
            <person name="Michelin A.V."/>
            <person name="Lee-Lin S."/>
            <person name="Thomas P.J."/>
            <person name="Park M."/>
            <person name="Weingarten R.A."/>
            <person name="Less J."/>
            <person name="Dekker J.P."/>
            <person name="Frank K.M."/>
            <person name="Musser K.A."/>
            <person name="Mcquiston J.R."/>
            <person name="Henderson D.K."/>
            <person name="Lau A.F."/>
            <person name="Palmore T.N."/>
            <person name="Segre J.A."/>
        </authorList>
    </citation>
    <scope>NUCLEOTIDE SEQUENCE [LARGE SCALE GENOMIC DNA]</scope>
    <source>
        <strain evidence="3 5">SK-NIH.Env10_0317</strain>
    </source>
</reference>
<evidence type="ECO:0000313" key="4">
    <source>
        <dbReference type="Proteomes" id="UP000185161"/>
    </source>
</evidence>
<dbReference type="PROSITE" id="PS51257">
    <property type="entry name" value="PROKAR_LIPOPROTEIN"/>
    <property type="match status" value="1"/>
</dbReference>
<dbReference type="STRING" id="93064.BRX40_20330"/>
<evidence type="ECO:0000313" key="5">
    <source>
        <dbReference type="Proteomes" id="UP000286681"/>
    </source>
</evidence>
<reference evidence="4" key="2">
    <citation type="submission" date="2016-12" db="EMBL/GenBank/DDBJ databases">
        <title>Whole genome sequencing of Sphingomonas sp. ABOJV.</title>
        <authorList>
            <person name="Conlan S."/>
            <person name="Thomas P.J."/>
            <person name="Mullikin J."/>
            <person name="Palmore T.N."/>
            <person name="Frank K.M."/>
            <person name="Segre J.A."/>
        </authorList>
    </citation>
    <scope>NUCLEOTIDE SEQUENCE [LARGE SCALE GENOMIC DNA]</scope>
    <source>
        <strain evidence="4">ABOJV</strain>
    </source>
</reference>
<dbReference type="OrthoDB" id="7574219at2"/>
<feature type="signal peptide" evidence="1">
    <location>
        <begin position="1"/>
        <end position="22"/>
    </location>
</feature>
<organism evidence="2 4">
    <name type="scientific">Sphingomonas koreensis</name>
    <dbReference type="NCBI Taxonomy" id="93064"/>
    <lineage>
        <taxon>Bacteria</taxon>
        <taxon>Pseudomonadati</taxon>
        <taxon>Pseudomonadota</taxon>
        <taxon>Alphaproteobacteria</taxon>
        <taxon>Sphingomonadales</taxon>
        <taxon>Sphingomonadaceae</taxon>
        <taxon>Sphingomonas</taxon>
    </lineage>
</organism>
<evidence type="ECO:0000313" key="2">
    <source>
        <dbReference type="EMBL" id="APR54456.1"/>
    </source>
</evidence>
<dbReference type="GeneID" id="44134915"/>
<dbReference type="RefSeq" id="WP_075152813.1">
    <property type="nucleotide sequence ID" value="NZ_CP018820.1"/>
</dbReference>
<dbReference type="EMBL" id="QQWO01000002">
    <property type="protein sequence ID" value="RSV06972.1"/>
    <property type="molecule type" value="Genomic_DNA"/>
</dbReference>
<evidence type="ECO:0000313" key="3">
    <source>
        <dbReference type="EMBL" id="RSV06972.1"/>
    </source>
</evidence>
<sequence>MKRIAILAPLVPLALVALSACGDNGAREKAAAEAKAKAQETQKAKLLEDGLALNTRCFAAVKWQQRLLDSPVPRSIAGGSQPFLDYYRKMIADKLGDQVVAAEGAKPELSKANLDAYLDWAAKDQAENVFAKGDRTQNYATVTTCVQSAAEFGTGTMAKISPAERLGKIQQLRQIMDTTGS</sequence>
<keyword evidence="1" id="KW-0732">Signal</keyword>
<protein>
    <recommendedName>
        <fullName evidence="6">Lipoprotein</fullName>
    </recommendedName>
</protein>
<evidence type="ECO:0000256" key="1">
    <source>
        <dbReference type="SAM" id="SignalP"/>
    </source>
</evidence>
<dbReference type="Proteomes" id="UP000286681">
    <property type="component" value="Unassembled WGS sequence"/>
</dbReference>
<dbReference type="Proteomes" id="UP000185161">
    <property type="component" value="Chromosome"/>
</dbReference>
<dbReference type="EMBL" id="CP018820">
    <property type="protein sequence ID" value="APR54456.1"/>
    <property type="molecule type" value="Genomic_DNA"/>
</dbReference>
<dbReference type="KEGG" id="skr:BRX40_20330"/>
<accession>A0A1L6JEV6</accession>
<feature type="chain" id="PRO_5041797967" description="Lipoprotein" evidence="1">
    <location>
        <begin position="23"/>
        <end position="181"/>
    </location>
</feature>
<name>A0A1L6JEV6_9SPHN</name>
<proteinExistence type="predicted"/>
<keyword evidence="4" id="KW-1185">Reference proteome</keyword>
<reference evidence="2" key="1">
    <citation type="submission" date="2016-12" db="EMBL/GenBank/DDBJ databases">
        <title>Whole genome sequencing of Sphingomonas koreensis.</title>
        <authorList>
            <person name="Conlan S."/>
            <person name="Thomas P.J."/>
            <person name="Mullikin J."/>
            <person name="Palmore T.N."/>
            <person name="Frank K.M."/>
            <person name="Segre J.A."/>
        </authorList>
    </citation>
    <scope>NUCLEOTIDE SEQUENCE</scope>
    <source>
        <strain evidence="2">ABOJV</strain>
    </source>
</reference>
<dbReference type="AlphaFoldDB" id="A0A1L6JEV6"/>